<accession>A0A498LCZ0</accession>
<comment type="caution">
    <text evidence="1">The sequence shown here is derived from an EMBL/GenBank/DDBJ whole genome shotgun (WGS) entry which is preliminary data.</text>
</comment>
<name>A0A498LCZ0_LABRO</name>
<evidence type="ECO:0000313" key="1">
    <source>
        <dbReference type="EMBL" id="RXN04374.1"/>
    </source>
</evidence>
<reference evidence="1 2" key="1">
    <citation type="submission" date="2018-03" db="EMBL/GenBank/DDBJ databases">
        <title>Draft genome sequence of Rohu Carp (Labeo rohita).</title>
        <authorList>
            <person name="Das P."/>
            <person name="Kushwaha B."/>
            <person name="Joshi C.G."/>
            <person name="Kumar D."/>
            <person name="Nagpure N.S."/>
            <person name="Sahoo L."/>
            <person name="Das S.P."/>
            <person name="Bit A."/>
            <person name="Patnaik S."/>
            <person name="Meher P.K."/>
            <person name="Jayasankar P."/>
            <person name="Koringa P.G."/>
            <person name="Patel N.V."/>
            <person name="Hinsu A.T."/>
            <person name="Kumar R."/>
            <person name="Pandey M."/>
            <person name="Agarwal S."/>
            <person name="Srivastava S."/>
            <person name="Singh M."/>
            <person name="Iquebal M.A."/>
            <person name="Jaiswal S."/>
            <person name="Angadi U.B."/>
            <person name="Kumar N."/>
            <person name="Raza M."/>
            <person name="Shah T.M."/>
            <person name="Rai A."/>
            <person name="Jena J.K."/>
        </authorList>
    </citation>
    <scope>NUCLEOTIDE SEQUENCE [LARGE SCALE GENOMIC DNA]</scope>
    <source>
        <strain evidence="1">DASCIFA01</strain>
        <tissue evidence="1">Testis</tissue>
    </source>
</reference>
<sequence length="130" mass="14968">MSADVSRWYQECERCQCAKGVPSVPGSFEPKFPFDFLLGRVQEPSAGSVHRFWSRRISCELRFEGACERLDAAANRRKARHDLPVREAALKDGQLVYLHDYSMRGRCKIQDLWSSVVYQVMRVPKECGPE</sequence>
<gene>
    <name evidence="1" type="ORF">ROHU_013015</name>
</gene>
<organism evidence="1 2">
    <name type="scientific">Labeo rohita</name>
    <name type="common">Indian major carp</name>
    <name type="synonym">Cyprinus rohita</name>
    <dbReference type="NCBI Taxonomy" id="84645"/>
    <lineage>
        <taxon>Eukaryota</taxon>
        <taxon>Metazoa</taxon>
        <taxon>Chordata</taxon>
        <taxon>Craniata</taxon>
        <taxon>Vertebrata</taxon>
        <taxon>Euteleostomi</taxon>
        <taxon>Actinopterygii</taxon>
        <taxon>Neopterygii</taxon>
        <taxon>Teleostei</taxon>
        <taxon>Ostariophysi</taxon>
        <taxon>Cypriniformes</taxon>
        <taxon>Cyprinidae</taxon>
        <taxon>Labeoninae</taxon>
        <taxon>Labeonini</taxon>
        <taxon>Labeo</taxon>
    </lineage>
</organism>
<dbReference type="AlphaFoldDB" id="A0A498LCZ0"/>
<dbReference type="EMBL" id="QBIY01013448">
    <property type="protein sequence ID" value="RXN04374.1"/>
    <property type="molecule type" value="Genomic_DNA"/>
</dbReference>
<proteinExistence type="predicted"/>
<evidence type="ECO:0000313" key="2">
    <source>
        <dbReference type="Proteomes" id="UP000290572"/>
    </source>
</evidence>
<keyword evidence="2" id="KW-1185">Reference proteome</keyword>
<dbReference type="Proteomes" id="UP000290572">
    <property type="component" value="Unassembled WGS sequence"/>
</dbReference>
<protein>
    <submittedName>
        <fullName evidence="1">Transposon Ty3-I Gag-Pol poly</fullName>
    </submittedName>
</protein>